<dbReference type="GO" id="GO:0140662">
    <property type="term" value="F:ATP-dependent protein folding chaperone"/>
    <property type="evidence" value="ECO:0007669"/>
    <property type="project" value="InterPro"/>
</dbReference>
<gene>
    <name evidence="4" type="ORF">PMAYCL1PPCAC_01851</name>
</gene>
<evidence type="ECO:0000313" key="4">
    <source>
        <dbReference type="EMBL" id="GMR31656.1"/>
    </source>
</evidence>
<dbReference type="GO" id="GO:0006950">
    <property type="term" value="P:response to stress"/>
    <property type="evidence" value="ECO:0007669"/>
    <property type="project" value="UniProtKB-ARBA"/>
</dbReference>
<dbReference type="Pfam" id="PF00012">
    <property type="entry name" value="HSP70"/>
    <property type="match status" value="1"/>
</dbReference>
<dbReference type="InterPro" id="IPR029047">
    <property type="entry name" value="HSP70_peptide-bd_sf"/>
</dbReference>
<comment type="caution">
    <text evidence="4">The sequence shown here is derived from an EMBL/GenBank/DDBJ whole genome shotgun (WGS) entry which is preliminary data.</text>
</comment>
<feature type="non-terminal residue" evidence="4">
    <location>
        <position position="397"/>
    </location>
</feature>
<dbReference type="SUPFAM" id="SSF100920">
    <property type="entry name" value="Heat shock protein 70kD (HSP70), peptide-binding domain"/>
    <property type="match status" value="1"/>
</dbReference>
<dbReference type="Gene3D" id="2.60.34.10">
    <property type="entry name" value="Substrate Binding Domain Of DNAk, Chain A, domain 1"/>
    <property type="match status" value="1"/>
</dbReference>
<dbReference type="PANTHER" id="PTHR19375">
    <property type="entry name" value="HEAT SHOCK PROTEIN 70KDA"/>
    <property type="match status" value="1"/>
</dbReference>
<dbReference type="AlphaFoldDB" id="A0AAN5C7U1"/>
<evidence type="ECO:0000313" key="5">
    <source>
        <dbReference type="Proteomes" id="UP001328107"/>
    </source>
</evidence>
<evidence type="ECO:0000256" key="3">
    <source>
        <dbReference type="ARBA" id="ARBA00022840"/>
    </source>
</evidence>
<dbReference type="Proteomes" id="UP001328107">
    <property type="component" value="Unassembled WGS sequence"/>
</dbReference>
<accession>A0AAN5C7U1</accession>
<dbReference type="GO" id="GO:0005524">
    <property type="term" value="F:ATP binding"/>
    <property type="evidence" value="ECO:0007669"/>
    <property type="project" value="UniProtKB-KW"/>
</dbReference>
<feature type="non-terminal residue" evidence="4">
    <location>
        <position position="1"/>
    </location>
</feature>
<dbReference type="Gene3D" id="3.30.420.40">
    <property type="match status" value="2"/>
</dbReference>
<dbReference type="EMBL" id="BTRK01000001">
    <property type="protein sequence ID" value="GMR31656.1"/>
    <property type="molecule type" value="Genomic_DNA"/>
</dbReference>
<evidence type="ECO:0000256" key="1">
    <source>
        <dbReference type="ARBA" id="ARBA00007381"/>
    </source>
</evidence>
<reference evidence="5" key="1">
    <citation type="submission" date="2022-10" db="EMBL/GenBank/DDBJ databases">
        <title>Genome assembly of Pristionchus species.</title>
        <authorList>
            <person name="Yoshida K."/>
            <person name="Sommer R.J."/>
        </authorList>
    </citation>
    <scope>NUCLEOTIDE SEQUENCE [LARGE SCALE GENOMIC DNA]</scope>
    <source>
        <strain evidence="5">RS5460</strain>
    </source>
</reference>
<proteinExistence type="inferred from homology"/>
<dbReference type="InterPro" id="IPR043129">
    <property type="entry name" value="ATPase_NBD"/>
</dbReference>
<organism evidence="4 5">
    <name type="scientific">Pristionchus mayeri</name>
    <dbReference type="NCBI Taxonomy" id="1317129"/>
    <lineage>
        <taxon>Eukaryota</taxon>
        <taxon>Metazoa</taxon>
        <taxon>Ecdysozoa</taxon>
        <taxon>Nematoda</taxon>
        <taxon>Chromadorea</taxon>
        <taxon>Rhabditida</taxon>
        <taxon>Rhabditina</taxon>
        <taxon>Diplogasteromorpha</taxon>
        <taxon>Diplogasteroidea</taxon>
        <taxon>Neodiplogasteridae</taxon>
        <taxon>Pristionchus</taxon>
    </lineage>
</organism>
<protein>
    <submittedName>
        <fullName evidence="4">Uncharacterized protein</fullName>
    </submittedName>
</protein>
<dbReference type="Gene3D" id="3.90.640.10">
    <property type="entry name" value="Actin, Chain A, domain 4"/>
    <property type="match status" value="1"/>
</dbReference>
<comment type="similarity">
    <text evidence="1">Belongs to the heat shock protein 70 family.</text>
</comment>
<keyword evidence="2" id="KW-0547">Nucleotide-binding</keyword>
<keyword evidence="3" id="KW-0067">ATP-binding</keyword>
<keyword evidence="5" id="KW-1185">Reference proteome</keyword>
<name>A0AAN5C7U1_9BILA</name>
<evidence type="ECO:0000256" key="2">
    <source>
        <dbReference type="ARBA" id="ARBA00022741"/>
    </source>
</evidence>
<sequence>IVLCLQSIAATVLGEEPVDAVITVPANFTNAQREATKDAGRIAGLNVMQIVNEPTAAAIAFSKLSNCDEEMWRVLVYDLGGGTFDVSLVEITHRETKVIATDGLTSLGGNDFDMRIYDEAVTRFRDKGIDTKGFDWVLLGDCENAKRALARSESAWISTLRNGGAGFNLTYTRFCELCSDLFERTLTLTDKMLREAAIDEKVLDEVMLVGGSTRIRRVREMIAERFPIAIIRDETEPELAVAKGAAILAEALSKQHNSSGVESSTEDTVSLLDVTPLSIGLRVEREGCKVLIPRNTRCPFATYEYCTNMLDNRDKLIVEILEGDYVNLSNINTLAKLDISIPPRPRGKNKIKVELNIDVNGILNITATDDDTKVEVKTTIQNEKLNELEIVKMAEEL</sequence>
<dbReference type="InterPro" id="IPR018181">
    <property type="entry name" value="Heat_shock_70_CS"/>
</dbReference>
<dbReference type="PRINTS" id="PR00301">
    <property type="entry name" value="HEATSHOCK70"/>
</dbReference>
<dbReference type="FunFam" id="3.30.420.40:FF:000028">
    <property type="entry name" value="heat shock 70 kDa protein-like"/>
    <property type="match status" value="1"/>
</dbReference>
<dbReference type="PROSITE" id="PS00329">
    <property type="entry name" value="HSP70_2"/>
    <property type="match status" value="1"/>
</dbReference>
<dbReference type="InterPro" id="IPR013126">
    <property type="entry name" value="Hsp_70_fam"/>
</dbReference>
<dbReference type="SUPFAM" id="SSF53067">
    <property type="entry name" value="Actin-like ATPase domain"/>
    <property type="match status" value="2"/>
</dbReference>